<keyword evidence="2" id="KW-1185">Reference proteome</keyword>
<dbReference type="AlphaFoldDB" id="A0A8S1LB14"/>
<comment type="caution">
    <text evidence="1">The sequence shown here is derived from an EMBL/GenBank/DDBJ whole genome shotgun (WGS) entry which is preliminary data.</text>
</comment>
<name>A0A8S1LB14_9CILI</name>
<gene>
    <name evidence="1" type="ORF">PSON_ATCC_30995.1.T0180058</name>
</gene>
<dbReference type="EMBL" id="CAJJDN010000018">
    <property type="protein sequence ID" value="CAD8063571.1"/>
    <property type="molecule type" value="Genomic_DNA"/>
</dbReference>
<dbReference type="Proteomes" id="UP000692954">
    <property type="component" value="Unassembled WGS sequence"/>
</dbReference>
<reference evidence="1" key="1">
    <citation type="submission" date="2021-01" db="EMBL/GenBank/DDBJ databases">
        <authorList>
            <consortium name="Genoscope - CEA"/>
            <person name="William W."/>
        </authorList>
    </citation>
    <scope>NUCLEOTIDE SEQUENCE</scope>
</reference>
<sequence length="229" mass="27149">MKEDKSAQYVYYNLVTSSYKYKKVFGDLIECYQLKKTEKQQNKNEISVIMRFFPINFNKGKLLSIQDIRAEELFIYQGYKYGIFKAKDYEIAENFKQELLSYFQRKKYQEAHITILEKKKQKPLNNKAFMEDDCQNPREQLEQKIGISLSPPKITPQIIIKQQEQQQLKKTFIQPIISAIKISQEEQQIKQTIVKSAIIEKAEQKVIARPVQLKPLIISIDRERSSRKK</sequence>
<organism evidence="1 2">
    <name type="scientific">Paramecium sonneborni</name>
    <dbReference type="NCBI Taxonomy" id="65129"/>
    <lineage>
        <taxon>Eukaryota</taxon>
        <taxon>Sar</taxon>
        <taxon>Alveolata</taxon>
        <taxon>Ciliophora</taxon>
        <taxon>Intramacronucleata</taxon>
        <taxon>Oligohymenophorea</taxon>
        <taxon>Peniculida</taxon>
        <taxon>Parameciidae</taxon>
        <taxon>Paramecium</taxon>
    </lineage>
</organism>
<proteinExistence type="predicted"/>
<evidence type="ECO:0000313" key="2">
    <source>
        <dbReference type="Proteomes" id="UP000692954"/>
    </source>
</evidence>
<protein>
    <submittedName>
        <fullName evidence="1">Uncharacterized protein</fullName>
    </submittedName>
</protein>
<accession>A0A8S1LB14</accession>
<evidence type="ECO:0000313" key="1">
    <source>
        <dbReference type="EMBL" id="CAD8063571.1"/>
    </source>
</evidence>